<keyword evidence="3" id="KW-1185">Reference proteome</keyword>
<reference evidence="4" key="1">
    <citation type="submission" date="2025-08" db="UniProtKB">
        <authorList>
            <consortium name="RefSeq"/>
        </authorList>
    </citation>
    <scope>IDENTIFICATION</scope>
</reference>
<dbReference type="GeneID" id="106057191"/>
<evidence type="ECO:0000256" key="2">
    <source>
        <dbReference type="SAM" id="SignalP"/>
    </source>
</evidence>
<organism evidence="3 4">
    <name type="scientific">Biomphalaria glabrata</name>
    <name type="common">Bloodfluke planorb</name>
    <name type="synonym">Freshwater snail</name>
    <dbReference type="NCBI Taxonomy" id="6526"/>
    <lineage>
        <taxon>Eukaryota</taxon>
        <taxon>Metazoa</taxon>
        <taxon>Spiralia</taxon>
        <taxon>Lophotrochozoa</taxon>
        <taxon>Mollusca</taxon>
        <taxon>Gastropoda</taxon>
        <taxon>Heterobranchia</taxon>
        <taxon>Euthyneura</taxon>
        <taxon>Panpulmonata</taxon>
        <taxon>Hygrophila</taxon>
        <taxon>Lymnaeoidea</taxon>
        <taxon>Planorbidae</taxon>
        <taxon>Biomphalaria</taxon>
    </lineage>
</organism>
<gene>
    <name evidence="4" type="primary">LOC106057191</name>
</gene>
<dbReference type="RefSeq" id="XP_055878042.1">
    <property type="nucleotide sequence ID" value="XM_056022067.1"/>
</dbReference>
<feature type="signal peptide" evidence="2">
    <location>
        <begin position="1"/>
        <end position="20"/>
    </location>
</feature>
<feature type="compositionally biased region" description="Low complexity" evidence="1">
    <location>
        <begin position="31"/>
        <end position="44"/>
    </location>
</feature>
<keyword evidence="2" id="KW-0732">Signal</keyword>
<feature type="region of interest" description="Disordered" evidence="1">
    <location>
        <begin position="25"/>
        <end position="44"/>
    </location>
</feature>
<evidence type="ECO:0000313" key="4">
    <source>
        <dbReference type="RefSeq" id="XP_055878042.1"/>
    </source>
</evidence>
<evidence type="ECO:0000256" key="1">
    <source>
        <dbReference type="SAM" id="MobiDB-lite"/>
    </source>
</evidence>
<dbReference type="AlphaFoldDB" id="A0A9W2ZSS3"/>
<protein>
    <submittedName>
        <fullName evidence="4">Uncharacterized protein LOC106057191 isoform X1</fullName>
    </submittedName>
</protein>
<proteinExistence type="predicted"/>
<accession>A0A9W2ZSS3</accession>
<evidence type="ECO:0000313" key="3">
    <source>
        <dbReference type="Proteomes" id="UP001165740"/>
    </source>
</evidence>
<name>A0A9W2ZSS3_BIOGL</name>
<sequence>MVSPLFPLVCFFLLVSRGHCQTVNDTDSLNPATTTTASARPSTATPQQAMEDPCVLGLNACRHNAKNAEDRFIFFIKDVEAYFTCVQAVHCNATEAGQMRKTEDLNDARKSLSQFSFNTSNIENEASSILFLNGFLLVVSIVSFISF</sequence>
<dbReference type="Proteomes" id="UP001165740">
    <property type="component" value="Chromosome 2"/>
</dbReference>
<feature type="chain" id="PRO_5040961721" evidence="2">
    <location>
        <begin position="21"/>
        <end position="147"/>
    </location>
</feature>